<reference evidence="3 4" key="1">
    <citation type="submission" date="2022-05" db="EMBL/GenBank/DDBJ databases">
        <authorList>
            <consortium name="Genoscope - CEA"/>
            <person name="William W."/>
        </authorList>
    </citation>
    <scope>NUCLEOTIDE SEQUENCE [LARGE SCALE GENOMIC DNA]</scope>
</reference>
<dbReference type="SUPFAM" id="SSF57302">
    <property type="entry name" value="Snake toxin-like"/>
    <property type="match status" value="1"/>
</dbReference>
<sequence>MRLKLMEASFSNLKLCILYVVVTACLFHKANSLICSKCNSNKSYEECAANATTVDCAMDDARCVHFNYEVSQENSGQKTTWFGLGCVANGECSSSFFPPCKSLAEGAREEDKMKITCHVSCCGNDFCNSQVSFNFSVLVLLMSLFLQLFLKSFSQ</sequence>
<keyword evidence="1" id="KW-1133">Transmembrane helix</keyword>
<keyword evidence="1" id="KW-0812">Transmembrane</keyword>
<protein>
    <submittedName>
        <fullName evidence="3">Uncharacterized protein</fullName>
    </submittedName>
</protein>
<dbReference type="PROSITE" id="PS51257">
    <property type="entry name" value="PROKAR_LIPOPROTEIN"/>
    <property type="match status" value="1"/>
</dbReference>
<gene>
    <name evidence="3" type="ORF">PLOB_00025221</name>
</gene>
<organism evidence="3 4">
    <name type="scientific">Porites lobata</name>
    <dbReference type="NCBI Taxonomy" id="104759"/>
    <lineage>
        <taxon>Eukaryota</taxon>
        <taxon>Metazoa</taxon>
        <taxon>Cnidaria</taxon>
        <taxon>Anthozoa</taxon>
        <taxon>Hexacorallia</taxon>
        <taxon>Scleractinia</taxon>
        <taxon>Fungiina</taxon>
        <taxon>Poritidae</taxon>
        <taxon>Porites</taxon>
    </lineage>
</organism>
<dbReference type="Gene3D" id="2.10.60.10">
    <property type="entry name" value="CD59"/>
    <property type="match status" value="1"/>
</dbReference>
<accession>A0ABN8MY52</accession>
<dbReference type="EMBL" id="CALNXK010000003">
    <property type="protein sequence ID" value="CAH3034727.1"/>
    <property type="molecule type" value="Genomic_DNA"/>
</dbReference>
<dbReference type="InterPro" id="IPR045860">
    <property type="entry name" value="Snake_toxin-like_sf"/>
</dbReference>
<evidence type="ECO:0000313" key="3">
    <source>
        <dbReference type="EMBL" id="CAH3034727.1"/>
    </source>
</evidence>
<evidence type="ECO:0000256" key="1">
    <source>
        <dbReference type="SAM" id="Phobius"/>
    </source>
</evidence>
<proteinExistence type="predicted"/>
<name>A0ABN8MY52_9CNID</name>
<feature type="chain" id="PRO_5045123150" evidence="2">
    <location>
        <begin position="33"/>
        <end position="155"/>
    </location>
</feature>
<comment type="caution">
    <text evidence="3">The sequence shown here is derived from an EMBL/GenBank/DDBJ whole genome shotgun (WGS) entry which is preliminary data.</text>
</comment>
<feature type="signal peptide" evidence="2">
    <location>
        <begin position="1"/>
        <end position="32"/>
    </location>
</feature>
<keyword evidence="2" id="KW-0732">Signal</keyword>
<keyword evidence="4" id="KW-1185">Reference proteome</keyword>
<dbReference type="Proteomes" id="UP001159405">
    <property type="component" value="Unassembled WGS sequence"/>
</dbReference>
<keyword evidence="1" id="KW-0472">Membrane</keyword>
<evidence type="ECO:0000256" key="2">
    <source>
        <dbReference type="SAM" id="SignalP"/>
    </source>
</evidence>
<evidence type="ECO:0000313" key="4">
    <source>
        <dbReference type="Proteomes" id="UP001159405"/>
    </source>
</evidence>
<feature type="transmembrane region" description="Helical" evidence="1">
    <location>
        <begin position="131"/>
        <end position="150"/>
    </location>
</feature>